<dbReference type="AlphaFoldDB" id="A0A328AZY0"/>
<dbReference type="EMBL" id="QFYP01000001">
    <property type="protein sequence ID" value="RAK59845.1"/>
    <property type="molecule type" value="Genomic_DNA"/>
</dbReference>
<accession>A0A328AZY0</accession>
<feature type="transmembrane region" description="Helical" evidence="1">
    <location>
        <begin position="31"/>
        <end position="53"/>
    </location>
</feature>
<gene>
    <name evidence="2" type="ORF">DJ021_08515</name>
</gene>
<organism evidence="2 3">
    <name type="scientific">Phenylobacterium hankyongense</name>
    <dbReference type="NCBI Taxonomy" id="1813876"/>
    <lineage>
        <taxon>Bacteria</taxon>
        <taxon>Pseudomonadati</taxon>
        <taxon>Pseudomonadota</taxon>
        <taxon>Alphaproteobacteria</taxon>
        <taxon>Caulobacterales</taxon>
        <taxon>Caulobacteraceae</taxon>
        <taxon>Phenylobacterium</taxon>
    </lineage>
</organism>
<keyword evidence="1" id="KW-0812">Transmembrane</keyword>
<keyword evidence="1" id="KW-1133">Transmembrane helix</keyword>
<reference evidence="3" key="1">
    <citation type="submission" date="2018-05" db="EMBL/GenBank/DDBJ databases">
        <authorList>
            <person name="Li X."/>
        </authorList>
    </citation>
    <scope>NUCLEOTIDE SEQUENCE [LARGE SCALE GENOMIC DNA]</scope>
    <source>
        <strain evidence="3">HKS-05</strain>
    </source>
</reference>
<keyword evidence="3" id="KW-1185">Reference proteome</keyword>
<sequence>MMSVAAPAAACTLCHSPTAMGVRHQLLQHDLARNAAAVAAPVPLLLAMILFAAREPRRRRAAGR</sequence>
<keyword evidence="1" id="KW-0472">Membrane</keyword>
<name>A0A328AZY0_9CAUL</name>
<proteinExistence type="predicted"/>
<evidence type="ECO:0000256" key="1">
    <source>
        <dbReference type="SAM" id="Phobius"/>
    </source>
</evidence>
<dbReference type="Proteomes" id="UP000249842">
    <property type="component" value="Unassembled WGS sequence"/>
</dbReference>
<protein>
    <submittedName>
        <fullName evidence="2">Uncharacterized protein</fullName>
    </submittedName>
</protein>
<evidence type="ECO:0000313" key="2">
    <source>
        <dbReference type="EMBL" id="RAK59845.1"/>
    </source>
</evidence>
<comment type="caution">
    <text evidence="2">The sequence shown here is derived from an EMBL/GenBank/DDBJ whole genome shotgun (WGS) entry which is preliminary data.</text>
</comment>
<evidence type="ECO:0000313" key="3">
    <source>
        <dbReference type="Proteomes" id="UP000249842"/>
    </source>
</evidence>